<keyword evidence="3" id="KW-1185">Reference proteome</keyword>
<dbReference type="AlphaFoldDB" id="A0A4R6SUS4"/>
<gene>
    <name evidence="2" type="ORF">ATK78_3613</name>
</gene>
<dbReference type="GO" id="GO:0030288">
    <property type="term" value="C:outer membrane-bounded periplasmic space"/>
    <property type="evidence" value="ECO:0007669"/>
    <property type="project" value="TreeGrafter"/>
</dbReference>
<proteinExistence type="predicted"/>
<reference evidence="2 3" key="1">
    <citation type="submission" date="2019-03" db="EMBL/GenBank/DDBJ databases">
        <title>Genomic Encyclopedia of Archaeal and Bacterial Type Strains, Phase II (KMG-II): from individual species to whole genera.</title>
        <authorList>
            <person name="Goeker M."/>
        </authorList>
    </citation>
    <scope>NUCLEOTIDE SEQUENCE [LARGE SCALE GENOMIC DNA]</scope>
    <source>
        <strain evidence="2 3">DSM 19035</strain>
    </source>
</reference>
<dbReference type="SUPFAM" id="SSF52096">
    <property type="entry name" value="ClpP/crotonase"/>
    <property type="match status" value="1"/>
</dbReference>
<dbReference type="InterPro" id="IPR001478">
    <property type="entry name" value="PDZ"/>
</dbReference>
<dbReference type="GO" id="GO:0008236">
    <property type="term" value="F:serine-type peptidase activity"/>
    <property type="evidence" value="ECO:0007669"/>
    <property type="project" value="InterPro"/>
</dbReference>
<dbReference type="SUPFAM" id="SSF50156">
    <property type="entry name" value="PDZ domain-like"/>
    <property type="match status" value="1"/>
</dbReference>
<dbReference type="InterPro" id="IPR041489">
    <property type="entry name" value="PDZ_6"/>
</dbReference>
<dbReference type="Pfam" id="PF03572">
    <property type="entry name" value="Peptidase_S41"/>
    <property type="match status" value="1"/>
</dbReference>
<dbReference type="Pfam" id="PF18294">
    <property type="entry name" value="Pept_S41_N"/>
    <property type="match status" value="1"/>
</dbReference>
<dbReference type="PROSITE" id="PS50106">
    <property type="entry name" value="PDZ"/>
    <property type="match status" value="1"/>
</dbReference>
<dbReference type="InterPro" id="IPR005151">
    <property type="entry name" value="Tail-specific_protease"/>
</dbReference>
<dbReference type="SMART" id="SM00228">
    <property type="entry name" value="PDZ"/>
    <property type="match status" value="1"/>
</dbReference>
<dbReference type="Proteomes" id="UP000295620">
    <property type="component" value="Unassembled WGS sequence"/>
</dbReference>
<dbReference type="PANTHER" id="PTHR32060">
    <property type="entry name" value="TAIL-SPECIFIC PROTEASE"/>
    <property type="match status" value="1"/>
</dbReference>
<keyword evidence="2" id="KW-0378">Hydrolase</keyword>
<keyword evidence="2" id="KW-0645">Protease</keyword>
<dbReference type="PANTHER" id="PTHR32060:SF30">
    <property type="entry name" value="CARBOXY-TERMINAL PROCESSING PROTEASE CTPA"/>
    <property type="match status" value="1"/>
</dbReference>
<organism evidence="2 3">
    <name type="scientific">Pedobacter metabolipauper</name>
    <dbReference type="NCBI Taxonomy" id="425513"/>
    <lineage>
        <taxon>Bacteria</taxon>
        <taxon>Pseudomonadati</taxon>
        <taxon>Bacteroidota</taxon>
        <taxon>Sphingobacteriia</taxon>
        <taxon>Sphingobacteriales</taxon>
        <taxon>Sphingobacteriaceae</taxon>
        <taxon>Pedobacter</taxon>
    </lineage>
</organism>
<dbReference type="GO" id="GO:0007165">
    <property type="term" value="P:signal transduction"/>
    <property type="evidence" value="ECO:0007669"/>
    <property type="project" value="TreeGrafter"/>
</dbReference>
<protein>
    <submittedName>
        <fullName evidence="2">C-terminal processing protease CtpA/Prc</fullName>
    </submittedName>
</protein>
<dbReference type="InterPro" id="IPR041613">
    <property type="entry name" value="Pept_S41_N"/>
</dbReference>
<dbReference type="Gene3D" id="2.30.42.10">
    <property type="match status" value="1"/>
</dbReference>
<sequence>MENTLNIFKRSALHWLCLFFFFIAVQSSCKKNKDQKPEYPAGSNENVNTWILDSLKRYYYWNESLPSNLDISAKPQDFFNSVRNAADRFSYIINPNDPSTYTPNNKNFGFDYSTIKEQTTGQVIGIIKLVLKDSPASRAGLKRGDYINKINGKQLTEANAQTLQNEILSSDHFTLMIAELNNNTWVDKKSVEISKGVILDQREISKVIESDGKKIGYLYLTDFSPGLANSLTAAFSGFKTSGISDLILDLRYNSGGQVAEAAGLCALIAQGVNYDKPFITYKGNKNGGVKTESLGSAATFDGTVNFNTLLQKNLGLSKVYILGTAATASASEVIINNLKPYMQVILIGETTRGKDEASFSISDARNPKQVQWEMHPIVYKLFNSSGIGGYSAGILPDVPVNELSSLPLRQFGEIEDPLLKAAISQVTGKAIAAVNNKLKQAKTKELAVAKVLLDTRIQAANSSIVITHH</sequence>
<dbReference type="InterPro" id="IPR029045">
    <property type="entry name" value="ClpP/crotonase-like_dom_sf"/>
</dbReference>
<dbReference type="GO" id="GO:0006508">
    <property type="term" value="P:proteolysis"/>
    <property type="evidence" value="ECO:0007669"/>
    <property type="project" value="UniProtKB-KW"/>
</dbReference>
<evidence type="ECO:0000313" key="2">
    <source>
        <dbReference type="EMBL" id="TDQ07487.1"/>
    </source>
</evidence>
<dbReference type="CDD" id="cd07561">
    <property type="entry name" value="Peptidase_S41_CPP_like"/>
    <property type="match status" value="1"/>
</dbReference>
<dbReference type="Pfam" id="PF17820">
    <property type="entry name" value="PDZ_6"/>
    <property type="match status" value="1"/>
</dbReference>
<evidence type="ECO:0000313" key="3">
    <source>
        <dbReference type="Proteomes" id="UP000295620"/>
    </source>
</evidence>
<dbReference type="EMBL" id="SNYC01000006">
    <property type="protein sequence ID" value="TDQ07487.1"/>
    <property type="molecule type" value="Genomic_DNA"/>
</dbReference>
<dbReference type="SMART" id="SM00245">
    <property type="entry name" value="TSPc"/>
    <property type="match status" value="1"/>
</dbReference>
<comment type="caution">
    <text evidence="2">The sequence shown here is derived from an EMBL/GenBank/DDBJ whole genome shotgun (WGS) entry which is preliminary data.</text>
</comment>
<name>A0A4R6SUS4_9SPHI</name>
<dbReference type="Gene3D" id="3.90.226.10">
    <property type="entry name" value="2-enoyl-CoA Hydratase, Chain A, domain 1"/>
    <property type="match status" value="1"/>
</dbReference>
<dbReference type="GO" id="GO:0004175">
    <property type="term" value="F:endopeptidase activity"/>
    <property type="evidence" value="ECO:0007669"/>
    <property type="project" value="TreeGrafter"/>
</dbReference>
<dbReference type="RefSeq" id="WP_133577454.1">
    <property type="nucleotide sequence ID" value="NZ_SNYC01000006.1"/>
</dbReference>
<evidence type="ECO:0000259" key="1">
    <source>
        <dbReference type="PROSITE" id="PS50106"/>
    </source>
</evidence>
<accession>A0A4R6SUS4</accession>
<dbReference type="InterPro" id="IPR036034">
    <property type="entry name" value="PDZ_sf"/>
</dbReference>
<dbReference type="Gene3D" id="3.30.750.170">
    <property type="match status" value="1"/>
</dbReference>
<feature type="domain" description="PDZ" evidence="1">
    <location>
        <begin position="108"/>
        <end position="155"/>
    </location>
</feature>
<dbReference type="OrthoDB" id="7168509at2"/>